<protein>
    <submittedName>
        <fullName evidence="2">Amino acid ABC transporter substrate-binding protein</fullName>
    </submittedName>
</protein>
<dbReference type="RefSeq" id="WP_273132750.1">
    <property type="nucleotide sequence ID" value="NZ_VMRX01000011.1"/>
</dbReference>
<evidence type="ECO:0000256" key="1">
    <source>
        <dbReference type="SAM" id="SignalP"/>
    </source>
</evidence>
<feature type="chain" id="PRO_5022021071" evidence="1">
    <location>
        <begin position="24"/>
        <end position="304"/>
    </location>
</feature>
<feature type="signal peptide" evidence="1">
    <location>
        <begin position="1"/>
        <end position="23"/>
    </location>
</feature>
<evidence type="ECO:0000313" key="3">
    <source>
        <dbReference type="Proteomes" id="UP000319142"/>
    </source>
</evidence>
<dbReference type="SUPFAM" id="SSF53850">
    <property type="entry name" value="Periplasmic binding protein-like II"/>
    <property type="match status" value="1"/>
</dbReference>
<organism evidence="2 3">
    <name type="scientific">Marinobacter vinifirmus</name>
    <dbReference type="NCBI Taxonomy" id="355591"/>
    <lineage>
        <taxon>Bacteria</taxon>
        <taxon>Pseudomonadati</taxon>
        <taxon>Pseudomonadota</taxon>
        <taxon>Gammaproteobacteria</taxon>
        <taxon>Pseudomonadales</taxon>
        <taxon>Marinobacteraceae</taxon>
        <taxon>Marinobacter</taxon>
    </lineage>
</organism>
<dbReference type="EMBL" id="VMRX01000011">
    <property type="protein sequence ID" value="TVT34796.1"/>
    <property type="molecule type" value="Genomic_DNA"/>
</dbReference>
<reference evidence="2 3" key="1">
    <citation type="submission" date="2019-07" db="EMBL/GenBank/DDBJ databases">
        <title>The pathways for chlorine oxyanion respiration interact through the shared metabolite chlorate.</title>
        <authorList>
            <person name="Barnum T.P."/>
            <person name="Cheng Y."/>
            <person name="Hill K.A."/>
            <person name="Lucas L.N."/>
            <person name="Carlson H.K."/>
            <person name="Coates J.D."/>
        </authorList>
    </citation>
    <scope>NUCLEOTIDE SEQUENCE [LARGE SCALE GENOMIC DNA]</scope>
    <source>
        <strain evidence="2">UCB</strain>
    </source>
</reference>
<accession>A0A558BE56</accession>
<keyword evidence="1" id="KW-0732">Signal</keyword>
<proteinExistence type="predicted"/>
<name>A0A558BE56_9GAMM</name>
<sequence>MGCTPLFRVVSFAACLLASLVPAAHVVAETTDNHRELTLWYRNYDSPAIRNLVLLALDKTPEYGSYELLRSLEVSQGRALLELTKGNNRILDIANVATTADREDSLNPIPVPVDGGLLGFRVCLVMPENLPKFKNISSLEDLKARKISIGQGTHWPDTPILEANGLRVITNPRFEVLFGMPLNQRFDCFARGISEVLFDLEQPRASGLVIEPDLLIAYPLPSYLFAAKHDHDTAHRLQLGIERAINDGSFVDYLNQYFGRAMNELNLKRRTIITLKNPYLSDESNGVGRKTLEELSRRIKHLDQ</sequence>
<evidence type="ECO:0000313" key="2">
    <source>
        <dbReference type="EMBL" id="TVT34796.1"/>
    </source>
</evidence>
<comment type="caution">
    <text evidence="2">The sequence shown here is derived from an EMBL/GenBank/DDBJ whole genome shotgun (WGS) entry which is preliminary data.</text>
</comment>
<dbReference type="Proteomes" id="UP000319142">
    <property type="component" value="Unassembled WGS sequence"/>
</dbReference>
<gene>
    <name evidence="2" type="ORF">FHK81_04995</name>
</gene>
<dbReference type="AlphaFoldDB" id="A0A558BE56"/>